<feature type="region of interest" description="Disordered" evidence="1">
    <location>
        <begin position="65"/>
        <end position="96"/>
    </location>
</feature>
<reference evidence="2 3" key="1">
    <citation type="submission" date="2016-03" db="EMBL/GenBank/DDBJ databases">
        <title>Draft genome sequence of Acetobacter malorum CECT 7742, a strain isolated from strawberry vinegar.</title>
        <authorList>
            <person name="Sainz F."/>
            <person name="Mas A."/>
            <person name="Torija M.J."/>
        </authorList>
    </citation>
    <scope>NUCLEOTIDE SEQUENCE [LARGE SCALE GENOMIC DNA]</scope>
    <source>
        <strain evidence="2 3">CECT 7742</strain>
    </source>
</reference>
<dbReference type="Proteomes" id="UP000077349">
    <property type="component" value="Unassembled WGS sequence"/>
</dbReference>
<dbReference type="EMBL" id="LVHD01000037">
    <property type="protein sequence ID" value="OAG75557.1"/>
    <property type="molecule type" value="Genomic_DNA"/>
</dbReference>
<protein>
    <submittedName>
        <fullName evidence="2">Uncharacterized protein</fullName>
    </submittedName>
</protein>
<accession>A0A177G7K7</accession>
<proteinExistence type="predicted"/>
<sequence length="96" mass="10717">MHHQQAAIGIDGDMPLAPDDLLACVIASRLCVRRLDTLAVDHTARRVRFTSFSFTIEHRIDVMDRAEQEPAHQTAKPPADWLPGAEMNRKHLPPAA</sequence>
<organism evidence="2 3">
    <name type="scientific">Acetobacter malorum</name>
    <dbReference type="NCBI Taxonomy" id="178901"/>
    <lineage>
        <taxon>Bacteria</taxon>
        <taxon>Pseudomonadati</taxon>
        <taxon>Pseudomonadota</taxon>
        <taxon>Alphaproteobacteria</taxon>
        <taxon>Acetobacterales</taxon>
        <taxon>Acetobacteraceae</taxon>
        <taxon>Acetobacter</taxon>
    </lineage>
</organism>
<name>A0A177G7K7_9PROT</name>
<evidence type="ECO:0000313" key="3">
    <source>
        <dbReference type="Proteomes" id="UP000077349"/>
    </source>
</evidence>
<comment type="caution">
    <text evidence="2">The sequence shown here is derived from an EMBL/GenBank/DDBJ whole genome shotgun (WGS) entry which is preliminary data.</text>
</comment>
<dbReference type="AlphaFoldDB" id="A0A177G7K7"/>
<evidence type="ECO:0000313" key="2">
    <source>
        <dbReference type="EMBL" id="OAG75557.1"/>
    </source>
</evidence>
<gene>
    <name evidence="2" type="ORF">Amal_03257</name>
</gene>
<evidence type="ECO:0000256" key="1">
    <source>
        <dbReference type="SAM" id="MobiDB-lite"/>
    </source>
</evidence>